<dbReference type="Pfam" id="PF01638">
    <property type="entry name" value="HxlR"/>
    <property type="match status" value="1"/>
</dbReference>
<dbReference type="PROSITE" id="PS51118">
    <property type="entry name" value="HTH_HXLR"/>
    <property type="match status" value="1"/>
</dbReference>
<dbReference type="RefSeq" id="WP_294180087.1">
    <property type="nucleotide sequence ID" value="NZ_JBGFFE010000007.1"/>
</dbReference>
<dbReference type="Proteomes" id="UP001565220">
    <property type="component" value="Unassembled WGS sequence"/>
</dbReference>
<dbReference type="InterPro" id="IPR036390">
    <property type="entry name" value="WH_DNA-bd_sf"/>
</dbReference>
<dbReference type="Gene3D" id="1.10.10.10">
    <property type="entry name" value="Winged helix-like DNA-binding domain superfamily/Winged helix DNA-binding domain"/>
    <property type="match status" value="1"/>
</dbReference>
<keyword evidence="6" id="KW-1185">Reference proteome</keyword>
<keyword evidence="2" id="KW-0238">DNA-binding</keyword>
<accession>A0ABV4DVP7</accession>
<keyword evidence="1" id="KW-0805">Transcription regulation</keyword>
<dbReference type="PANTHER" id="PTHR33204:SF29">
    <property type="entry name" value="TRANSCRIPTIONAL REGULATOR"/>
    <property type="match status" value="1"/>
</dbReference>
<protein>
    <submittedName>
        <fullName evidence="5">Winged helix-turn-helix transcriptional regulator</fullName>
    </submittedName>
</protein>
<name>A0ABV4DVP7_9CLOT</name>
<evidence type="ECO:0000256" key="1">
    <source>
        <dbReference type="ARBA" id="ARBA00023015"/>
    </source>
</evidence>
<evidence type="ECO:0000313" key="6">
    <source>
        <dbReference type="Proteomes" id="UP001565220"/>
    </source>
</evidence>
<evidence type="ECO:0000259" key="4">
    <source>
        <dbReference type="PROSITE" id="PS51118"/>
    </source>
</evidence>
<evidence type="ECO:0000256" key="3">
    <source>
        <dbReference type="ARBA" id="ARBA00023163"/>
    </source>
</evidence>
<feature type="domain" description="HTH hxlR-type" evidence="4">
    <location>
        <begin position="12"/>
        <end position="110"/>
    </location>
</feature>
<keyword evidence="3" id="KW-0804">Transcription</keyword>
<dbReference type="EMBL" id="JBGFFE010000007">
    <property type="protein sequence ID" value="MEY8763314.1"/>
    <property type="molecule type" value="Genomic_DNA"/>
</dbReference>
<dbReference type="InterPro" id="IPR002577">
    <property type="entry name" value="HTH_HxlR"/>
</dbReference>
<dbReference type="InterPro" id="IPR036388">
    <property type="entry name" value="WH-like_DNA-bd_sf"/>
</dbReference>
<reference evidence="5 6" key="1">
    <citation type="submission" date="2024-08" db="EMBL/GenBank/DDBJ databases">
        <title>Clostridium lapicellarii sp. nov., and Clostridium renhuaiense sp. nov., two species isolated from the mud in a fermentation cellar used for producing sauce-flavour Chinese liquors.</title>
        <authorList>
            <person name="Yang F."/>
            <person name="Wang H."/>
            <person name="Chen L.Q."/>
            <person name="Zhou N."/>
            <person name="Lu J.J."/>
            <person name="Pu X.X."/>
            <person name="Wan B."/>
            <person name="Wang L."/>
            <person name="Liu S.J."/>
        </authorList>
    </citation>
    <scope>NUCLEOTIDE SEQUENCE [LARGE SCALE GENOMIC DNA]</scope>
    <source>
        <strain evidence="5 6">MT-113</strain>
    </source>
</reference>
<evidence type="ECO:0000256" key="2">
    <source>
        <dbReference type="ARBA" id="ARBA00023125"/>
    </source>
</evidence>
<organism evidence="5 6">
    <name type="scientific">Clostridium lapidicellarium</name>
    <dbReference type="NCBI Taxonomy" id="3240931"/>
    <lineage>
        <taxon>Bacteria</taxon>
        <taxon>Bacillati</taxon>
        <taxon>Bacillota</taxon>
        <taxon>Clostridia</taxon>
        <taxon>Eubacteriales</taxon>
        <taxon>Clostridiaceae</taxon>
        <taxon>Clostridium</taxon>
    </lineage>
</organism>
<proteinExistence type="predicted"/>
<dbReference type="PANTHER" id="PTHR33204">
    <property type="entry name" value="TRANSCRIPTIONAL REGULATOR, MARR FAMILY"/>
    <property type="match status" value="1"/>
</dbReference>
<gene>
    <name evidence="5" type="ORF">AB8S09_06630</name>
</gene>
<evidence type="ECO:0000313" key="5">
    <source>
        <dbReference type="EMBL" id="MEY8763314.1"/>
    </source>
</evidence>
<comment type="caution">
    <text evidence="5">The sequence shown here is derived from an EMBL/GenBank/DDBJ whole genome shotgun (WGS) entry which is preliminary data.</text>
</comment>
<sequence>MSEKLCYVGNKEPFEYTLSIVSGKWKLKIIYLLACMGTIRYGVLKRNIDGITHKMLSSQLKELQRKGIVLRRQYMQIPPKVEYFLSKKGKSLIPLVEAMCQWGKNHSTQL</sequence>
<dbReference type="SUPFAM" id="SSF46785">
    <property type="entry name" value="Winged helix' DNA-binding domain"/>
    <property type="match status" value="1"/>
</dbReference>